<dbReference type="RefSeq" id="WP_217946546.1">
    <property type="nucleotide sequence ID" value="NZ_JAHTGR010000042.1"/>
</dbReference>
<dbReference type="EMBL" id="JALJZU010000032">
    <property type="protein sequence ID" value="MCP2012789.1"/>
    <property type="molecule type" value="Genomic_DNA"/>
</dbReference>
<dbReference type="Pfam" id="PF00563">
    <property type="entry name" value="EAL"/>
    <property type="match status" value="1"/>
</dbReference>
<dbReference type="InterPro" id="IPR050706">
    <property type="entry name" value="Cyclic-di-GMP_PDE-like"/>
</dbReference>
<dbReference type="PANTHER" id="PTHR33121:SF79">
    <property type="entry name" value="CYCLIC DI-GMP PHOSPHODIESTERASE PDED-RELATED"/>
    <property type="match status" value="1"/>
</dbReference>
<reference evidence="4" key="1">
    <citation type="submission" date="2021-07" db="EMBL/GenBank/DDBJ databases">
        <title>Characterization of violacein-producing bacteria and related species.</title>
        <authorList>
            <person name="Wilson H.S."/>
            <person name="De Leon M.E."/>
        </authorList>
    </citation>
    <scope>NUCLEOTIDE SEQUENCE</scope>
    <source>
        <strain evidence="4">HSC-15S17</strain>
    </source>
</reference>
<keyword evidence="1" id="KW-0597">Phosphoprotein</keyword>
<protein>
    <submittedName>
        <fullName evidence="5">EAL domain-containing protein (Putative c-di-GMP-specific phosphodiesterase class I)/FixJ family two-component response regulator</fullName>
    </submittedName>
    <submittedName>
        <fullName evidence="4">EAL domain-containing response regulator</fullName>
    </submittedName>
</protein>
<dbReference type="Pfam" id="PF00072">
    <property type="entry name" value="Response_reg"/>
    <property type="match status" value="1"/>
</dbReference>
<organism evidence="4 6">
    <name type="scientific">Duganella violaceipulchra</name>
    <dbReference type="NCBI Taxonomy" id="2849652"/>
    <lineage>
        <taxon>Bacteria</taxon>
        <taxon>Pseudomonadati</taxon>
        <taxon>Pseudomonadota</taxon>
        <taxon>Betaproteobacteria</taxon>
        <taxon>Burkholderiales</taxon>
        <taxon>Oxalobacteraceae</taxon>
        <taxon>Telluria group</taxon>
        <taxon>Duganella</taxon>
    </lineage>
</organism>
<comment type="caution">
    <text evidence="4">The sequence shown here is derived from an EMBL/GenBank/DDBJ whole genome shotgun (WGS) entry which is preliminary data.</text>
</comment>
<reference evidence="5" key="2">
    <citation type="submission" date="2022-03" db="EMBL/GenBank/DDBJ databases">
        <title>Genome Encyclopedia of Bacteria and Archaea VI: Functional Genomics of Type Strains.</title>
        <authorList>
            <person name="Whitman W."/>
        </authorList>
    </citation>
    <scope>NUCLEOTIDE SEQUENCE</scope>
    <source>
        <strain evidence="5">HSC-15S17</strain>
    </source>
</reference>
<dbReference type="PROSITE" id="PS50110">
    <property type="entry name" value="RESPONSE_REGULATORY"/>
    <property type="match status" value="1"/>
</dbReference>
<evidence type="ECO:0000313" key="6">
    <source>
        <dbReference type="Proteomes" id="UP001155901"/>
    </source>
</evidence>
<evidence type="ECO:0000313" key="5">
    <source>
        <dbReference type="EMBL" id="MCP2012789.1"/>
    </source>
</evidence>
<feature type="domain" description="Response regulatory" evidence="2">
    <location>
        <begin position="7"/>
        <end position="129"/>
    </location>
</feature>
<sequence>MNIDNLNFLLVEDHDFQRRALRRMLCTLGALNITDVSDGLAALGAFQQAPLPFDICIIDLNMPGMDGMELVRHLAEANIQVSIILLSALDRALISSVETMVKAYGINLLGAIEKPATPAALGDLLNRFTQRHRQPAHASRSTSPEPTMNELLEALALDQFVPYFQPKADLLTGAISSAEALARWRHPVRGLIPPDSFIPLMEHHGLIDQLTEQIVAKTAFAWRKWDSEGKRYEISINLSLSSLSNPGYAARLSSILEGNDIAPSYIVFEVTESAAMSDLPHSLENLARLRMKGYGLSIDDYGTGYSSMQQLIRIPFSELKMDRSFVTAACKDNAQVLVLASSLALARELRLRSVAEGVETAADWRLLRRLECRYAQGYLIGKPMPQSDFLDGVALWDAAYLALPSDVRADPVPEDAGPAN</sequence>
<evidence type="ECO:0000256" key="1">
    <source>
        <dbReference type="PROSITE-ProRule" id="PRU00169"/>
    </source>
</evidence>
<dbReference type="InterPro" id="IPR001633">
    <property type="entry name" value="EAL_dom"/>
</dbReference>
<evidence type="ECO:0000313" key="7">
    <source>
        <dbReference type="Proteomes" id="UP001162889"/>
    </source>
</evidence>
<dbReference type="Proteomes" id="UP001162889">
    <property type="component" value="Unassembled WGS sequence"/>
</dbReference>
<dbReference type="InterPro" id="IPR001789">
    <property type="entry name" value="Sig_transdc_resp-reg_receiver"/>
</dbReference>
<dbReference type="Proteomes" id="UP001155901">
    <property type="component" value="Unassembled WGS sequence"/>
</dbReference>
<dbReference type="PANTHER" id="PTHR33121">
    <property type="entry name" value="CYCLIC DI-GMP PHOSPHODIESTERASE PDEF"/>
    <property type="match status" value="1"/>
</dbReference>
<dbReference type="SMART" id="SM00052">
    <property type="entry name" value="EAL"/>
    <property type="match status" value="1"/>
</dbReference>
<dbReference type="GO" id="GO:0071111">
    <property type="term" value="F:cyclic-guanylate-specific phosphodiesterase activity"/>
    <property type="evidence" value="ECO:0007669"/>
    <property type="project" value="InterPro"/>
</dbReference>
<evidence type="ECO:0000259" key="2">
    <source>
        <dbReference type="PROSITE" id="PS50110"/>
    </source>
</evidence>
<proteinExistence type="predicted"/>
<dbReference type="AlphaFoldDB" id="A0AA41HI98"/>
<dbReference type="GO" id="GO:0000160">
    <property type="term" value="P:phosphorelay signal transduction system"/>
    <property type="evidence" value="ECO:0007669"/>
    <property type="project" value="InterPro"/>
</dbReference>
<accession>A0AA41HI98</accession>
<dbReference type="EMBL" id="JAHTGR010000042">
    <property type="protein sequence ID" value="MBV6325637.1"/>
    <property type="molecule type" value="Genomic_DNA"/>
</dbReference>
<gene>
    <name evidence="4" type="ORF">KVP70_32495</name>
    <name evidence="5" type="ORF">L1274_006560</name>
</gene>
<evidence type="ECO:0000313" key="4">
    <source>
        <dbReference type="EMBL" id="MBV6325637.1"/>
    </source>
</evidence>
<dbReference type="SMART" id="SM00448">
    <property type="entry name" value="REC"/>
    <property type="match status" value="1"/>
</dbReference>
<keyword evidence="7" id="KW-1185">Reference proteome</keyword>
<dbReference type="CDD" id="cd01948">
    <property type="entry name" value="EAL"/>
    <property type="match status" value="1"/>
</dbReference>
<feature type="modified residue" description="4-aspartylphosphate" evidence="1">
    <location>
        <position position="59"/>
    </location>
</feature>
<evidence type="ECO:0000259" key="3">
    <source>
        <dbReference type="PROSITE" id="PS50883"/>
    </source>
</evidence>
<dbReference type="PROSITE" id="PS50883">
    <property type="entry name" value="EAL"/>
    <property type="match status" value="1"/>
</dbReference>
<name>A0AA41HI98_9BURK</name>
<feature type="domain" description="EAL" evidence="3">
    <location>
        <begin position="144"/>
        <end position="397"/>
    </location>
</feature>